<keyword evidence="4 6" id="KW-1133">Transmembrane helix</keyword>
<dbReference type="GO" id="GO:0030246">
    <property type="term" value="F:carbohydrate binding"/>
    <property type="evidence" value="ECO:0007669"/>
    <property type="project" value="UniProtKB-KW"/>
</dbReference>
<feature type="transmembrane region" description="Helical" evidence="6">
    <location>
        <begin position="44"/>
        <end position="65"/>
    </location>
</feature>
<dbReference type="RefSeq" id="XP_028938054.1">
    <property type="nucleotide sequence ID" value="XM_029082221.2"/>
</dbReference>
<reference evidence="8" key="3">
    <citation type="submission" date="2025-09" db="UniProtKB">
        <authorList>
            <consortium name="Ensembl"/>
        </authorList>
    </citation>
    <scope>IDENTIFICATION</scope>
    <source>
        <strain evidence="8">Glennie</strain>
    </source>
</reference>
<evidence type="ECO:0000259" key="7">
    <source>
        <dbReference type="PROSITE" id="PS50041"/>
    </source>
</evidence>
<protein>
    <recommendedName>
        <fullName evidence="7">C-type lectin domain-containing protein</fullName>
    </recommendedName>
</protein>
<evidence type="ECO:0000313" key="9">
    <source>
        <dbReference type="Proteomes" id="UP000002279"/>
    </source>
</evidence>
<dbReference type="GO" id="GO:0042269">
    <property type="term" value="P:regulation of natural killer cell mediated cytotoxicity"/>
    <property type="evidence" value="ECO:0000318"/>
    <property type="project" value="GO_Central"/>
</dbReference>
<dbReference type="GO" id="GO:0038023">
    <property type="term" value="F:signaling receptor activity"/>
    <property type="evidence" value="ECO:0000318"/>
    <property type="project" value="GO_Central"/>
</dbReference>
<dbReference type="Bgee" id="ENSOANG00000039765">
    <property type="expression patterns" value="Expressed in ovary and 1 other cell type or tissue"/>
</dbReference>
<sequence length="220" mass="24730">MDRNGLVYADLNLLEEPSPSRPPPPCQPQGFFKDSSAHLTVLKLLASGIIILTAAVIGLSIWVIYLRSFSSSKIQGSCNYLNIPNTTNSSSADPEPQNCPPQWKFHQGKCYLFSRGEKNWNESKADCTKKESSMLVIQDVRDLEFVQNTIFEGALFWIGLRAASLETAWTWVDHSPYNQLLFKITGNRNGEVCVQLSKKMAYSENCESEINWICQKNVSS</sequence>
<dbReference type="GO" id="GO:0009986">
    <property type="term" value="C:cell surface"/>
    <property type="evidence" value="ECO:0000318"/>
    <property type="project" value="GO_Central"/>
</dbReference>
<dbReference type="GO" id="GO:0005886">
    <property type="term" value="C:plasma membrane"/>
    <property type="evidence" value="ECO:0000318"/>
    <property type="project" value="GO_Central"/>
</dbReference>
<evidence type="ECO:0000256" key="6">
    <source>
        <dbReference type="SAM" id="Phobius"/>
    </source>
</evidence>
<dbReference type="InParanoid" id="A0A6I8PN91"/>
<evidence type="ECO:0000256" key="2">
    <source>
        <dbReference type="ARBA" id="ARBA00022734"/>
    </source>
</evidence>
<reference evidence="8 9" key="1">
    <citation type="journal article" date="2008" name="Nature">
        <title>Genome analysis of the platypus reveals unique signatures of evolution.</title>
        <authorList>
            <person name="Warren W.C."/>
            <person name="Hillier L.W."/>
            <person name="Marshall Graves J.A."/>
            <person name="Birney E."/>
            <person name="Ponting C.P."/>
            <person name="Grutzner F."/>
            <person name="Belov K."/>
            <person name="Miller W."/>
            <person name="Clarke L."/>
            <person name="Chinwalla A.T."/>
            <person name="Yang S.P."/>
            <person name="Heger A."/>
            <person name="Locke D.P."/>
            <person name="Miethke P."/>
            <person name="Waters P.D."/>
            <person name="Veyrunes F."/>
            <person name="Fulton L."/>
            <person name="Fulton B."/>
            <person name="Graves T."/>
            <person name="Wallis J."/>
            <person name="Puente X.S."/>
            <person name="Lopez-Otin C."/>
            <person name="Ordonez G.R."/>
            <person name="Eichler E.E."/>
            <person name="Chen L."/>
            <person name="Cheng Z."/>
            <person name="Deakin J.E."/>
            <person name="Alsop A."/>
            <person name="Thompson K."/>
            <person name="Kirby P."/>
            <person name="Papenfuss A.T."/>
            <person name="Wakefield M.J."/>
            <person name="Olender T."/>
            <person name="Lancet D."/>
            <person name="Huttley G.A."/>
            <person name="Smit A.F."/>
            <person name="Pask A."/>
            <person name="Temple-Smith P."/>
            <person name="Batzer M.A."/>
            <person name="Walker J.A."/>
            <person name="Konkel M.K."/>
            <person name="Harris R.S."/>
            <person name="Whittington C.M."/>
            <person name="Wong E.S."/>
            <person name="Gemmell N.J."/>
            <person name="Buschiazzo E."/>
            <person name="Vargas Jentzsch I.M."/>
            <person name="Merkel A."/>
            <person name="Schmitz J."/>
            <person name="Zemann A."/>
            <person name="Churakov G."/>
            <person name="Kriegs J.O."/>
            <person name="Brosius J."/>
            <person name="Murchison E.P."/>
            <person name="Sachidanandam R."/>
            <person name="Smith C."/>
            <person name="Hannon G.J."/>
            <person name="Tsend-Ayush E."/>
            <person name="McMillan D."/>
            <person name="Attenborough R."/>
            <person name="Rens W."/>
            <person name="Ferguson-Smith M."/>
            <person name="Lefevre C.M."/>
            <person name="Sharp J.A."/>
            <person name="Nicholas K.R."/>
            <person name="Ray D.A."/>
            <person name="Kube M."/>
            <person name="Reinhardt R."/>
            <person name="Pringle T.H."/>
            <person name="Taylor J."/>
            <person name="Jones R.C."/>
            <person name="Nixon B."/>
            <person name="Dacheux J.L."/>
            <person name="Niwa H."/>
            <person name="Sekita Y."/>
            <person name="Huang X."/>
            <person name="Stark A."/>
            <person name="Kheradpour P."/>
            <person name="Kellis M."/>
            <person name="Flicek P."/>
            <person name="Chen Y."/>
            <person name="Webber C."/>
            <person name="Hardison R."/>
            <person name="Nelson J."/>
            <person name="Hallsworth-Pepin K."/>
            <person name="Delehaunty K."/>
            <person name="Markovic C."/>
            <person name="Minx P."/>
            <person name="Feng Y."/>
            <person name="Kremitzki C."/>
            <person name="Mitreva M."/>
            <person name="Glasscock J."/>
            <person name="Wylie T."/>
            <person name="Wohldmann P."/>
            <person name="Thiru P."/>
            <person name="Nhan M.N."/>
            <person name="Pohl C.S."/>
            <person name="Smith S.M."/>
            <person name="Hou S."/>
            <person name="Nefedov M."/>
            <person name="de Jong P.J."/>
            <person name="Renfree M.B."/>
            <person name="Mardis E.R."/>
            <person name="Wilson R.K."/>
        </authorList>
    </citation>
    <scope>NUCLEOTIDE SEQUENCE [LARGE SCALE GENOMIC DNA]</scope>
    <source>
        <strain evidence="8 9">Glennie</strain>
    </source>
</reference>
<dbReference type="KEGG" id="oaa:107547032"/>
<dbReference type="InterPro" id="IPR016187">
    <property type="entry name" value="CTDL_fold"/>
</dbReference>
<dbReference type="InterPro" id="IPR051527">
    <property type="entry name" value="KLR_subfamily_B"/>
</dbReference>
<dbReference type="OMA" id="CSMKEAT"/>
<dbReference type="InterPro" id="IPR033992">
    <property type="entry name" value="NKR-like_CTLD"/>
</dbReference>
<keyword evidence="2" id="KW-0430">Lectin</keyword>
<evidence type="ECO:0000256" key="3">
    <source>
        <dbReference type="ARBA" id="ARBA00022968"/>
    </source>
</evidence>
<dbReference type="CDD" id="cd03593">
    <property type="entry name" value="CLECT_NK_receptors_like"/>
    <property type="match status" value="1"/>
</dbReference>
<evidence type="ECO:0000256" key="1">
    <source>
        <dbReference type="ARBA" id="ARBA00004606"/>
    </source>
</evidence>
<dbReference type="GeneTree" id="ENSGT00940000154685"/>
<dbReference type="PROSITE" id="PS50041">
    <property type="entry name" value="C_TYPE_LECTIN_2"/>
    <property type="match status" value="1"/>
</dbReference>
<keyword evidence="3" id="KW-0735">Signal-anchor</keyword>
<organism evidence="8 9">
    <name type="scientific">Ornithorhynchus anatinus</name>
    <name type="common">Duckbill platypus</name>
    <dbReference type="NCBI Taxonomy" id="9258"/>
    <lineage>
        <taxon>Eukaryota</taxon>
        <taxon>Metazoa</taxon>
        <taxon>Chordata</taxon>
        <taxon>Craniata</taxon>
        <taxon>Vertebrata</taxon>
        <taxon>Euteleostomi</taxon>
        <taxon>Mammalia</taxon>
        <taxon>Monotremata</taxon>
        <taxon>Ornithorhynchidae</taxon>
        <taxon>Ornithorhynchus</taxon>
    </lineage>
</organism>
<feature type="domain" description="C-type lectin" evidence="7">
    <location>
        <begin position="106"/>
        <end position="215"/>
    </location>
</feature>
<dbReference type="Gene3D" id="3.10.100.10">
    <property type="entry name" value="Mannose-Binding Protein A, subunit A"/>
    <property type="match status" value="1"/>
</dbReference>
<dbReference type="InterPro" id="IPR001304">
    <property type="entry name" value="C-type_lectin-like"/>
</dbReference>
<keyword evidence="9" id="KW-1185">Reference proteome</keyword>
<reference evidence="8" key="2">
    <citation type="submission" date="2025-08" db="UniProtKB">
        <authorList>
            <consortium name="Ensembl"/>
        </authorList>
    </citation>
    <scope>IDENTIFICATION</scope>
    <source>
        <strain evidence="8">Glennie</strain>
    </source>
</reference>
<dbReference type="Ensembl" id="ENSOANT00000067878.1">
    <property type="protein sequence ID" value="ENSOANP00000053789.1"/>
    <property type="gene ID" value="ENSOANG00000039765.1"/>
</dbReference>
<dbReference type="PANTHER" id="PTHR46784:SF1">
    <property type="entry name" value="KILLER CELL LECTIN-LIKE RECEPTOR SUBFAMILY B MEMBER 1"/>
    <property type="match status" value="1"/>
</dbReference>
<evidence type="ECO:0000313" key="8">
    <source>
        <dbReference type="Ensembl" id="ENSOANP00000053789.1"/>
    </source>
</evidence>
<keyword evidence="6" id="KW-0472">Membrane</keyword>
<dbReference type="FunCoup" id="A0A6I8PN91">
    <property type="interactions" value="58"/>
</dbReference>
<keyword evidence="5" id="KW-1015">Disulfide bond</keyword>
<dbReference type="SUPFAM" id="SSF56436">
    <property type="entry name" value="C-type lectin-like"/>
    <property type="match status" value="1"/>
</dbReference>
<dbReference type="OrthoDB" id="8950604at2759"/>
<dbReference type="RefSeq" id="XP_028938053.1">
    <property type="nucleotide sequence ID" value="XM_029082220.2"/>
</dbReference>
<name>A0A6I8PN91_ORNAN</name>
<dbReference type="AlphaFoldDB" id="A0A6I8PN91"/>
<keyword evidence="6" id="KW-0812">Transmembrane</keyword>
<dbReference type="SMART" id="SM00034">
    <property type="entry name" value="CLECT"/>
    <property type="match status" value="1"/>
</dbReference>
<proteinExistence type="predicted"/>
<evidence type="ECO:0000256" key="4">
    <source>
        <dbReference type="ARBA" id="ARBA00022989"/>
    </source>
</evidence>
<dbReference type="Proteomes" id="UP000002279">
    <property type="component" value="Chromosome 17"/>
</dbReference>
<dbReference type="GeneID" id="107547032"/>
<dbReference type="InterPro" id="IPR016186">
    <property type="entry name" value="C-type_lectin-like/link_sf"/>
</dbReference>
<evidence type="ECO:0000256" key="5">
    <source>
        <dbReference type="ARBA" id="ARBA00023157"/>
    </source>
</evidence>
<dbReference type="PANTHER" id="PTHR46784">
    <property type="entry name" value="KILLER CELL LECTIN-LIKE RECEPTOR SUBFAMILY B MEMBER 1"/>
    <property type="match status" value="1"/>
</dbReference>
<gene>
    <name evidence="8" type="primary">LOC107547032</name>
</gene>
<comment type="subcellular location">
    <subcellularLocation>
        <location evidence="1">Membrane</location>
        <topology evidence="1">Single-pass type II membrane protein</topology>
    </subcellularLocation>
</comment>
<dbReference type="Pfam" id="PF00059">
    <property type="entry name" value="Lectin_C"/>
    <property type="match status" value="1"/>
</dbReference>
<accession>A0A6I8PN91</accession>